<evidence type="ECO:0000256" key="1">
    <source>
        <dbReference type="SAM" id="MobiDB-lite"/>
    </source>
</evidence>
<accession>A0AAV2F950</accession>
<evidence type="ECO:0000313" key="2">
    <source>
        <dbReference type="EMBL" id="CAL1394225.1"/>
    </source>
</evidence>
<dbReference type="Proteomes" id="UP001497516">
    <property type="component" value="Chromosome 6"/>
</dbReference>
<name>A0AAV2F950_9ROSI</name>
<keyword evidence="3" id="KW-1185">Reference proteome</keyword>
<proteinExistence type="predicted"/>
<sequence>MMTASLKLPPWAVGPEDLPSLPKSKVLEILDSALAIDALHWPDELSARQTHILHNLDKALQQQASTIPKKKKKTIQNPKPPSRNGNNNNITITVDLRRSPSTAEEDVAVSKPLAAAVKDDDVRNRTGKIRVIDLAESRTRSLSLRRSRHCLRCARQTISRSPPG</sequence>
<reference evidence="2 3" key="1">
    <citation type="submission" date="2024-04" db="EMBL/GenBank/DDBJ databases">
        <authorList>
            <person name="Fracassetti M."/>
        </authorList>
    </citation>
    <scope>NUCLEOTIDE SEQUENCE [LARGE SCALE GENOMIC DNA]</scope>
</reference>
<organism evidence="2 3">
    <name type="scientific">Linum trigynum</name>
    <dbReference type="NCBI Taxonomy" id="586398"/>
    <lineage>
        <taxon>Eukaryota</taxon>
        <taxon>Viridiplantae</taxon>
        <taxon>Streptophyta</taxon>
        <taxon>Embryophyta</taxon>
        <taxon>Tracheophyta</taxon>
        <taxon>Spermatophyta</taxon>
        <taxon>Magnoliopsida</taxon>
        <taxon>eudicotyledons</taxon>
        <taxon>Gunneridae</taxon>
        <taxon>Pentapetalae</taxon>
        <taxon>rosids</taxon>
        <taxon>fabids</taxon>
        <taxon>Malpighiales</taxon>
        <taxon>Linaceae</taxon>
        <taxon>Linum</taxon>
    </lineage>
</organism>
<dbReference type="EMBL" id="OZ034819">
    <property type="protein sequence ID" value="CAL1394225.1"/>
    <property type="molecule type" value="Genomic_DNA"/>
</dbReference>
<evidence type="ECO:0000313" key="3">
    <source>
        <dbReference type="Proteomes" id="UP001497516"/>
    </source>
</evidence>
<gene>
    <name evidence="2" type="ORF">LTRI10_LOCUS34743</name>
</gene>
<protein>
    <submittedName>
        <fullName evidence="2">Uncharacterized protein</fullName>
    </submittedName>
</protein>
<feature type="region of interest" description="Disordered" evidence="1">
    <location>
        <begin position="63"/>
        <end position="90"/>
    </location>
</feature>
<dbReference type="AlphaFoldDB" id="A0AAV2F950"/>